<dbReference type="EMBL" id="AGRW01000046">
    <property type="protein sequence ID" value="EIC01798.1"/>
    <property type="molecule type" value="Genomic_DNA"/>
</dbReference>
<feature type="transmembrane region" description="Helical" evidence="1">
    <location>
        <begin position="25"/>
        <end position="42"/>
    </location>
</feature>
<dbReference type="Proteomes" id="UP000003571">
    <property type="component" value="Unassembled WGS sequence"/>
</dbReference>
<proteinExistence type="predicted"/>
<keyword evidence="1" id="KW-1133">Transmembrane helix</keyword>
<dbReference type="PATRIC" id="fig|907348.3.peg.1466"/>
<comment type="caution">
    <text evidence="2">The sequence shown here is derived from an EMBL/GenBank/DDBJ whole genome shotgun (WGS) entry which is preliminary data.</text>
</comment>
<reference evidence="2 3" key="1">
    <citation type="submission" date="2011-09" db="EMBL/GenBank/DDBJ databases">
        <title>The draft genome of Treponema saccharophilum DSM 2985.</title>
        <authorList>
            <consortium name="US DOE Joint Genome Institute (JGI-PGF)"/>
            <person name="Lucas S."/>
            <person name="Copeland A."/>
            <person name="Lapidus A."/>
            <person name="Glavina del Rio T."/>
            <person name="Dalin E."/>
            <person name="Tice H."/>
            <person name="Bruce D."/>
            <person name="Goodwin L."/>
            <person name="Pitluck S."/>
            <person name="Peters L."/>
            <person name="Kyrpides N."/>
            <person name="Mavromatis K."/>
            <person name="Ivanova N."/>
            <person name="Markowitz V."/>
            <person name="Cheng J.-F."/>
            <person name="Hugenholtz P."/>
            <person name="Woyke T."/>
            <person name="Wu D."/>
            <person name="Gronow S."/>
            <person name="Wellnitz S."/>
            <person name="Brambilla E."/>
            <person name="Klenk H.-P."/>
            <person name="Eisen J.A."/>
        </authorList>
    </citation>
    <scope>NUCLEOTIDE SEQUENCE [LARGE SCALE GENOMIC DNA]</scope>
    <source>
        <strain evidence="2 3">DSM 2985</strain>
    </source>
</reference>
<feature type="transmembrane region" description="Helical" evidence="1">
    <location>
        <begin position="63"/>
        <end position="85"/>
    </location>
</feature>
<name>H7EKP0_9SPIR</name>
<dbReference type="AlphaFoldDB" id="H7EKP0"/>
<evidence type="ECO:0000313" key="2">
    <source>
        <dbReference type="EMBL" id="EIC01798.1"/>
    </source>
</evidence>
<sequence>GASARSFPWSGECAFVGVRAWKGDFSFWVLLAEICGFLDWLCRSKRTQLSAERGVRLYWVARVKWGFFVLGFACGEICGFLDWLYRSKRTQLSVEWGVRLCGGARVER</sequence>
<evidence type="ECO:0000256" key="1">
    <source>
        <dbReference type="SAM" id="Phobius"/>
    </source>
</evidence>
<organism evidence="2 3">
    <name type="scientific">Treponema saccharophilum DSM 2985</name>
    <dbReference type="NCBI Taxonomy" id="907348"/>
    <lineage>
        <taxon>Bacteria</taxon>
        <taxon>Pseudomonadati</taxon>
        <taxon>Spirochaetota</taxon>
        <taxon>Spirochaetia</taxon>
        <taxon>Spirochaetales</taxon>
        <taxon>Treponemataceae</taxon>
        <taxon>Treponema</taxon>
    </lineage>
</organism>
<keyword evidence="3" id="KW-1185">Reference proteome</keyword>
<accession>H7EKP0</accession>
<protein>
    <submittedName>
        <fullName evidence="2">Uncharacterized protein</fullName>
    </submittedName>
</protein>
<keyword evidence="1" id="KW-0472">Membrane</keyword>
<feature type="non-terminal residue" evidence="2">
    <location>
        <position position="1"/>
    </location>
</feature>
<keyword evidence="1" id="KW-0812">Transmembrane</keyword>
<gene>
    <name evidence="2" type="ORF">TresaDRAFT_1940</name>
</gene>
<evidence type="ECO:0000313" key="3">
    <source>
        <dbReference type="Proteomes" id="UP000003571"/>
    </source>
</evidence>